<dbReference type="InterPro" id="IPR052387">
    <property type="entry name" value="Fibrocystin"/>
</dbReference>
<dbReference type="SUPFAM" id="SSF51126">
    <property type="entry name" value="Pectin lyase-like"/>
    <property type="match status" value="1"/>
</dbReference>
<gene>
    <name evidence="7" type="ORF">GRI89_05570</name>
</gene>
<dbReference type="Pfam" id="PF24606">
    <property type="entry name" value="CEMIP_beta-hel"/>
    <property type="match status" value="1"/>
</dbReference>
<proteinExistence type="predicted"/>
<evidence type="ECO:0000256" key="5">
    <source>
        <dbReference type="SAM" id="SignalP"/>
    </source>
</evidence>
<dbReference type="PANTHER" id="PTHR46769">
    <property type="entry name" value="POLYCYSTIC KIDNEY AND HEPATIC DISEASE 1 (AUTOSOMAL RECESSIVE)-LIKE 1"/>
    <property type="match status" value="1"/>
</dbReference>
<feature type="non-terminal residue" evidence="7">
    <location>
        <position position="342"/>
    </location>
</feature>
<feature type="chain" id="PRO_5026211314" description="G8 domain-containing protein" evidence="5">
    <location>
        <begin position="28"/>
        <end position="342"/>
    </location>
</feature>
<dbReference type="GO" id="GO:0005886">
    <property type="term" value="C:plasma membrane"/>
    <property type="evidence" value="ECO:0007669"/>
    <property type="project" value="UniProtKB-SubCell"/>
</dbReference>
<dbReference type="PANTHER" id="PTHR46769:SF2">
    <property type="entry name" value="FIBROCYSTIN-L ISOFORM 2 PRECURSOR-RELATED"/>
    <property type="match status" value="1"/>
</dbReference>
<keyword evidence="4" id="KW-0325">Glycoprotein</keyword>
<dbReference type="InterPro" id="IPR019316">
    <property type="entry name" value="G8_domain"/>
</dbReference>
<dbReference type="InterPro" id="IPR011050">
    <property type="entry name" value="Pectin_lyase_fold/virulence"/>
</dbReference>
<dbReference type="Pfam" id="PF10162">
    <property type="entry name" value="G8"/>
    <property type="match status" value="1"/>
</dbReference>
<evidence type="ECO:0000256" key="1">
    <source>
        <dbReference type="ARBA" id="ARBA00004236"/>
    </source>
</evidence>
<evidence type="ECO:0000313" key="7">
    <source>
        <dbReference type="EMBL" id="MXO59005.1"/>
    </source>
</evidence>
<protein>
    <recommendedName>
        <fullName evidence="6">G8 domain-containing protein</fullName>
    </recommendedName>
</protein>
<dbReference type="AlphaFoldDB" id="A0A6I4SSY8"/>
<keyword evidence="8" id="KW-1185">Reference proteome</keyword>
<evidence type="ECO:0000259" key="6">
    <source>
        <dbReference type="PROSITE" id="PS51484"/>
    </source>
</evidence>
<dbReference type="SMART" id="SM01225">
    <property type="entry name" value="G8"/>
    <property type="match status" value="1"/>
</dbReference>
<sequence>MIVMRNLRGLFVFALLLPASLGSGAVAQESHDHNEVSAGAPVTLGKATRWSDPKTWPNGKVPAKGDAVTIDRGMNVILDVNPPELRSLTIDGKLSFADDLDIGLETEWIYLRRGELQIGSEAKPFRHKATITLTDNVPNEDINTMGDRGILNMGGTLNLHGDRKNAWTKLANTADAGSNKIEVLDASEWRKGDRIVLASTDFNPRQAEERTIIAISGNAITLDRPLEYMHFGKITYGVDERGEVGLLTRNIKVQASDDAEKTYFGGHIMAMAGAKMYVSGVELYRMGQNMHLARYPIHWHIIGKASGQYIENASIHDTYSRCVTVHGTDDVRVENNVTFNTV</sequence>
<dbReference type="Proteomes" id="UP000433652">
    <property type="component" value="Unassembled WGS sequence"/>
</dbReference>
<organism evidence="7 8">
    <name type="scientific">Croceibacterium salegens</name>
    <dbReference type="NCBI Taxonomy" id="1737568"/>
    <lineage>
        <taxon>Bacteria</taxon>
        <taxon>Pseudomonadati</taxon>
        <taxon>Pseudomonadota</taxon>
        <taxon>Alphaproteobacteria</taxon>
        <taxon>Sphingomonadales</taxon>
        <taxon>Erythrobacteraceae</taxon>
        <taxon>Croceibacterium</taxon>
    </lineage>
</organism>
<keyword evidence="2" id="KW-0472">Membrane</keyword>
<dbReference type="EMBL" id="WTYM01000031">
    <property type="protein sequence ID" value="MXO59005.1"/>
    <property type="molecule type" value="Genomic_DNA"/>
</dbReference>
<dbReference type="InterPro" id="IPR055401">
    <property type="entry name" value="CEMIP_beta-hel_dom"/>
</dbReference>
<keyword evidence="3 5" id="KW-0732">Signal</keyword>
<dbReference type="PROSITE" id="PS51484">
    <property type="entry name" value="G8"/>
    <property type="match status" value="1"/>
</dbReference>
<evidence type="ECO:0000256" key="3">
    <source>
        <dbReference type="ARBA" id="ARBA00022729"/>
    </source>
</evidence>
<keyword evidence="2" id="KW-1003">Cell membrane</keyword>
<evidence type="ECO:0000313" key="8">
    <source>
        <dbReference type="Proteomes" id="UP000433652"/>
    </source>
</evidence>
<accession>A0A6I4SSY8</accession>
<comment type="subcellular location">
    <subcellularLocation>
        <location evidence="1">Cell membrane</location>
    </subcellularLocation>
</comment>
<comment type="caution">
    <text evidence="7">The sequence shown here is derived from an EMBL/GenBank/DDBJ whole genome shotgun (WGS) entry which is preliminary data.</text>
</comment>
<reference evidence="7 8" key="1">
    <citation type="submission" date="2019-12" db="EMBL/GenBank/DDBJ databases">
        <title>Genomic-based taxomic classification of the family Erythrobacteraceae.</title>
        <authorList>
            <person name="Xu L."/>
        </authorList>
    </citation>
    <scope>NUCLEOTIDE SEQUENCE [LARGE SCALE GENOMIC DNA]</scope>
    <source>
        <strain evidence="7 8">MCCC 1K01500</strain>
    </source>
</reference>
<evidence type="ECO:0000256" key="4">
    <source>
        <dbReference type="ARBA" id="ARBA00023180"/>
    </source>
</evidence>
<evidence type="ECO:0000256" key="2">
    <source>
        <dbReference type="ARBA" id="ARBA00022475"/>
    </source>
</evidence>
<name>A0A6I4SSY8_9SPHN</name>
<feature type="signal peptide" evidence="5">
    <location>
        <begin position="1"/>
        <end position="27"/>
    </location>
</feature>
<feature type="domain" description="G8" evidence="6">
    <location>
        <begin position="54"/>
        <end position="172"/>
    </location>
</feature>